<organism evidence="2 3">
    <name type="scientific">Symbiodinium microadriaticum</name>
    <name type="common">Dinoflagellate</name>
    <name type="synonym">Zooxanthella microadriatica</name>
    <dbReference type="NCBI Taxonomy" id="2951"/>
    <lineage>
        <taxon>Eukaryota</taxon>
        <taxon>Sar</taxon>
        <taxon>Alveolata</taxon>
        <taxon>Dinophyceae</taxon>
        <taxon>Suessiales</taxon>
        <taxon>Symbiodiniaceae</taxon>
        <taxon>Symbiodinium</taxon>
    </lineage>
</organism>
<evidence type="ECO:0000313" key="2">
    <source>
        <dbReference type="EMBL" id="OLP87505.1"/>
    </source>
</evidence>
<feature type="region of interest" description="Disordered" evidence="1">
    <location>
        <begin position="236"/>
        <end position="268"/>
    </location>
</feature>
<evidence type="ECO:0000256" key="1">
    <source>
        <dbReference type="SAM" id="MobiDB-lite"/>
    </source>
</evidence>
<feature type="region of interest" description="Disordered" evidence="1">
    <location>
        <begin position="480"/>
        <end position="501"/>
    </location>
</feature>
<dbReference type="EMBL" id="LSRX01000857">
    <property type="protein sequence ID" value="OLP87505.1"/>
    <property type="molecule type" value="Genomic_DNA"/>
</dbReference>
<name>A0A1Q9CX95_SYMMI</name>
<comment type="caution">
    <text evidence="2">The sequence shown here is derived from an EMBL/GenBank/DDBJ whole genome shotgun (WGS) entry which is preliminary data.</text>
</comment>
<sequence>MHMINVAARCKQFAACGGFTGGDFKLEALEILKEAGEPRSEENLRLYLVSLCNVHALRGERSAEALAWSTTRLYGWEEHVDVSVFETQTKQGLKRTYEVRPFGFNAMAAYLRESKNRCESPLTGPAWVEGKSRKGGDLCRHLCKKWRGWLEREDQRVLREAYRPFGEEPPRRKAMKAFHRVVANASVGFKEALGALATLHESLRKIHCFEAARQVVESTAQGPEDRMQMQALDNIQCETPGSPGLQRDEEKNERPTLHNRGLGKSEGASADVVTPDLAALIAENLRLKEELLKLSKEGYTLSKPTGDAPSSVYRPPWQSQAREAAQATLRPKPSQSQGPIRWAPPVVSAPERSSILSRNGAVSAPSLGLSSGEPSSIQNLRQSLLQITGSLPEAFKALDAKGTSSLDMPTMTRVLEALEAKSGKPLPTAAAVFTAMSLGYDEAISIPKLLEYNPAKQRSALRQMDTQALWKAYTKEKSAHSRSLDRGPRWKPNAKSERPLPPDSWAEHLEAVRRRRDLRLEYFLGSNWVLVGYNFTEPSTPAFSRRKQFREDRQGIKAEQKRELILGVSPYESHLGMREQEHRNLEVHRQRIQNAIRGCSRARFNLVEIQKQMAGLVKDDTEVSSALQGIFRNKLQFRSEIQSDDEESQGVRGNSSADVSPSGRVLQRSNKSLAFDLSRQQQSADEELSSRLD</sequence>
<keyword evidence="3" id="KW-1185">Reference proteome</keyword>
<protein>
    <submittedName>
        <fullName evidence="2">Uncharacterized protein</fullName>
    </submittedName>
</protein>
<feature type="region of interest" description="Disordered" evidence="1">
    <location>
        <begin position="641"/>
        <end position="693"/>
    </location>
</feature>
<dbReference type="Proteomes" id="UP000186817">
    <property type="component" value="Unassembled WGS sequence"/>
</dbReference>
<dbReference type="OrthoDB" id="10342400at2759"/>
<evidence type="ECO:0000313" key="3">
    <source>
        <dbReference type="Proteomes" id="UP000186817"/>
    </source>
</evidence>
<accession>A0A1Q9CX95</accession>
<feature type="compositionally biased region" description="Polar residues" evidence="1">
    <location>
        <begin position="667"/>
        <end position="683"/>
    </location>
</feature>
<feature type="compositionally biased region" description="Basic and acidic residues" evidence="1">
    <location>
        <begin position="246"/>
        <end position="256"/>
    </location>
</feature>
<reference evidence="2 3" key="1">
    <citation type="submission" date="2016-02" db="EMBL/GenBank/DDBJ databases">
        <title>Genome analysis of coral dinoflagellate symbionts highlights evolutionary adaptations to a symbiotic lifestyle.</title>
        <authorList>
            <person name="Aranda M."/>
            <person name="Li Y."/>
            <person name="Liew Y.J."/>
            <person name="Baumgarten S."/>
            <person name="Simakov O."/>
            <person name="Wilson M."/>
            <person name="Piel J."/>
            <person name="Ashoor H."/>
            <person name="Bougouffa S."/>
            <person name="Bajic V.B."/>
            <person name="Ryu T."/>
            <person name="Ravasi T."/>
            <person name="Bayer T."/>
            <person name="Micklem G."/>
            <person name="Kim H."/>
            <person name="Bhak J."/>
            <person name="Lajeunesse T.C."/>
            <person name="Voolstra C.R."/>
        </authorList>
    </citation>
    <scope>NUCLEOTIDE SEQUENCE [LARGE SCALE GENOMIC DNA]</scope>
    <source>
        <strain evidence="2 3">CCMP2467</strain>
    </source>
</reference>
<dbReference type="AlphaFoldDB" id="A0A1Q9CX95"/>
<feature type="region of interest" description="Disordered" evidence="1">
    <location>
        <begin position="300"/>
        <end position="348"/>
    </location>
</feature>
<proteinExistence type="predicted"/>
<gene>
    <name evidence="2" type="ORF">AK812_SmicGene31260</name>
</gene>